<dbReference type="EMBL" id="JAHESD010000101">
    <property type="protein sequence ID" value="MBT1706341.1"/>
    <property type="molecule type" value="Genomic_DNA"/>
</dbReference>
<evidence type="ECO:0000313" key="2">
    <source>
        <dbReference type="EMBL" id="MBT1706341.1"/>
    </source>
</evidence>
<evidence type="ECO:0008006" key="4">
    <source>
        <dbReference type="Google" id="ProtNLM"/>
    </source>
</evidence>
<accession>A0ABS5VYG3</accession>
<evidence type="ECO:0000256" key="1">
    <source>
        <dbReference type="SAM" id="SignalP"/>
    </source>
</evidence>
<sequence>MKYRILIMSLLLFVGSAAQSQTWNEWFRQKKTQKKYLIQQIAALKMYLKYLKEGYTIVKNGMRLVGDIKEGNFNSHKEYFGSLREVNELVSNSGKVSTTMYYETAIIELVKRIRKDAAESDQLTNDEKKQVFLVCDNMLALSDESIANLKSLVTDGELEMKDDERISRLIALYNEAKERFHFTRQYFNANRLLILQREKDAHDVEMGRAISTNEGI</sequence>
<organism evidence="2 3">
    <name type="scientific">Chryseosolibacter indicus</name>
    <dbReference type="NCBI Taxonomy" id="2782351"/>
    <lineage>
        <taxon>Bacteria</taxon>
        <taxon>Pseudomonadati</taxon>
        <taxon>Bacteroidota</taxon>
        <taxon>Cytophagia</taxon>
        <taxon>Cytophagales</taxon>
        <taxon>Chryseotaleaceae</taxon>
        <taxon>Chryseosolibacter</taxon>
    </lineage>
</organism>
<dbReference type="RefSeq" id="WP_254157584.1">
    <property type="nucleotide sequence ID" value="NZ_JAHESD010000101.1"/>
</dbReference>
<comment type="caution">
    <text evidence="2">The sequence shown here is derived from an EMBL/GenBank/DDBJ whole genome shotgun (WGS) entry which is preliminary data.</text>
</comment>
<proteinExistence type="predicted"/>
<feature type="signal peptide" evidence="1">
    <location>
        <begin position="1"/>
        <end position="20"/>
    </location>
</feature>
<protein>
    <recommendedName>
        <fullName evidence="4">TerB family tellurite resistance protein</fullName>
    </recommendedName>
</protein>
<evidence type="ECO:0000313" key="3">
    <source>
        <dbReference type="Proteomes" id="UP000772618"/>
    </source>
</evidence>
<name>A0ABS5VYG3_9BACT</name>
<keyword evidence="3" id="KW-1185">Reference proteome</keyword>
<dbReference type="Proteomes" id="UP000772618">
    <property type="component" value="Unassembled WGS sequence"/>
</dbReference>
<gene>
    <name evidence="2" type="ORF">KK060_23890</name>
</gene>
<keyword evidence="1" id="KW-0732">Signal</keyword>
<reference evidence="2 3" key="1">
    <citation type="submission" date="2021-05" db="EMBL/GenBank/DDBJ databases">
        <title>A Polyphasic approach of four new species of the genus Ohtaekwangia: Ohtaekwangia histidinii sp. nov., Ohtaekwangia cretensis sp. nov., Ohtaekwangia indiensis sp. nov., Ohtaekwangia reichenbachii sp. nov. from diverse environment.</title>
        <authorList>
            <person name="Octaviana S."/>
        </authorList>
    </citation>
    <scope>NUCLEOTIDE SEQUENCE [LARGE SCALE GENOMIC DNA]</scope>
    <source>
        <strain evidence="2 3">PWU20</strain>
    </source>
</reference>
<feature type="chain" id="PRO_5047330392" description="TerB family tellurite resistance protein" evidence="1">
    <location>
        <begin position="21"/>
        <end position="216"/>
    </location>
</feature>